<protein>
    <submittedName>
        <fullName evidence="1">Uncharacterized protein</fullName>
    </submittedName>
</protein>
<dbReference type="Proteomes" id="UP001215280">
    <property type="component" value="Unassembled WGS sequence"/>
</dbReference>
<gene>
    <name evidence="1" type="ORF">DFH07DRAFT_769805</name>
</gene>
<sequence length="407" mass="46421">MFLYRPLENTTREGRRRTHHQWEFTLCMIQHLPPRTPVWSDLLGQMHTFYLFYVAIRSKVHFDAVMYFLVHHGAPWASADENIIPTISGDRIFRVSREIQQEFVERMPLKDQVIFGATCKRNRALAARVLQLSIADVFKPYNIPYRGIQLMQAVTGAKLSGSVIPRIAMYSRQSSSAFTPNDVDFYAPHSTYLFVREFFLVGTAFKFSQVMNNIYDLPSITAISWLRRHVDNPLSINIMRCRGEHAMEPILQFHSTCVIGTIDASGLWLANPRTVAAGVSTMNPKYFKILTPGEQERAIGVIHKYYERGCGVEFECPATMRTTVDGGTTVIKFPLSPFRNCIPSATVFPGPYILTWNGGGVGCKRGIRQAVNGLEVKPVYDPYIRDWRARVRMLIARVVKERTNFAV</sequence>
<name>A0AAD7JK41_9AGAR</name>
<evidence type="ECO:0000313" key="2">
    <source>
        <dbReference type="Proteomes" id="UP001215280"/>
    </source>
</evidence>
<organism evidence="1 2">
    <name type="scientific">Mycena maculata</name>
    <dbReference type="NCBI Taxonomy" id="230809"/>
    <lineage>
        <taxon>Eukaryota</taxon>
        <taxon>Fungi</taxon>
        <taxon>Dikarya</taxon>
        <taxon>Basidiomycota</taxon>
        <taxon>Agaricomycotina</taxon>
        <taxon>Agaricomycetes</taxon>
        <taxon>Agaricomycetidae</taxon>
        <taxon>Agaricales</taxon>
        <taxon>Marasmiineae</taxon>
        <taxon>Mycenaceae</taxon>
        <taxon>Mycena</taxon>
    </lineage>
</organism>
<keyword evidence="2" id="KW-1185">Reference proteome</keyword>
<dbReference type="AlphaFoldDB" id="A0AAD7JK41"/>
<reference evidence="1" key="1">
    <citation type="submission" date="2023-03" db="EMBL/GenBank/DDBJ databases">
        <title>Massive genome expansion in bonnet fungi (Mycena s.s.) driven by repeated elements and novel gene families across ecological guilds.</title>
        <authorList>
            <consortium name="Lawrence Berkeley National Laboratory"/>
            <person name="Harder C.B."/>
            <person name="Miyauchi S."/>
            <person name="Viragh M."/>
            <person name="Kuo A."/>
            <person name="Thoen E."/>
            <person name="Andreopoulos B."/>
            <person name="Lu D."/>
            <person name="Skrede I."/>
            <person name="Drula E."/>
            <person name="Henrissat B."/>
            <person name="Morin E."/>
            <person name="Kohler A."/>
            <person name="Barry K."/>
            <person name="LaButti K."/>
            <person name="Morin E."/>
            <person name="Salamov A."/>
            <person name="Lipzen A."/>
            <person name="Mereny Z."/>
            <person name="Hegedus B."/>
            <person name="Baldrian P."/>
            <person name="Stursova M."/>
            <person name="Weitz H."/>
            <person name="Taylor A."/>
            <person name="Grigoriev I.V."/>
            <person name="Nagy L.G."/>
            <person name="Martin F."/>
            <person name="Kauserud H."/>
        </authorList>
    </citation>
    <scope>NUCLEOTIDE SEQUENCE</scope>
    <source>
        <strain evidence="1">CBHHK188m</strain>
    </source>
</reference>
<dbReference type="EMBL" id="JARJLG010000032">
    <property type="protein sequence ID" value="KAJ7766543.1"/>
    <property type="molecule type" value="Genomic_DNA"/>
</dbReference>
<evidence type="ECO:0000313" key="1">
    <source>
        <dbReference type="EMBL" id="KAJ7766543.1"/>
    </source>
</evidence>
<comment type="caution">
    <text evidence="1">The sequence shown here is derived from an EMBL/GenBank/DDBJ whole genome shotgun (WGS) entry which is preliminary data.</text>
</comment>
<proteinExistence type="predicted"/>
<accession>A0AAD7JK41</accession>